<dbReference type="EMBL" id="JBHLXP010000003">
    <property type="protein sequence ID" value="MFC0049094.1"/>
    <property type="molecule type" value="Genomic_DNA"/>
</dbReference>
<name>A0ABV6BE03_9GAMM</name>
<evidence type="ECO:0000313" key="3">
    <source>
        <dbReference type="Proteomes" id="UP001589813"/>
    </source>
</evidence>
<gene>
    <name evidence="2" type="ORF">ACFFJP_12435</name>
</gene>
<proteinExistence type="predicted"/>
<feature type="chain" id="PRO_5045612257" description="DUF3019 domain-containing protein" evidence="1">
    <location>
        <begin position="22"/>
        <end position="93"/>
    </location>
</feature>
<sequence length="93" mass="10354">MKTKTLLKSALLLLPLTVAIAISQGPEQQNAMASCQQQLVVAESGIETLQLQCDGTQQQSWLGWAQGHSRSTQFHFIDLLELLNRLHTHQDSE</sequence>
<protein>
    <recommendedName>
        <fullName evidence="4">DUF3019 domain-containing protein</fullName>
    </recommendedName>
</protein>
<dbReference type="Proteomes" id="UP001589813">
    <property type="component" value="Unassembled WGS sequence"/>
</dbReference>
<keyword evidence="3" id="KW-1185">Reference proteome</keyword>
<evidence type="ECO:0000313" key="2">
    <source>
        <dbReference type="EMBL" id="MFC0049094.1"/>
    </source>
</evidence>
<keyword evidence="1" id="KW-0732">Signal</keyword>
<comment type="caution">
    <text evidence="2">The sequence shown here is derived from an EMBL/GenBank/DDBJ whole genome shotgun (WGS) entry which is preliminary data.</text>
</comment>
<accession>A0ABV6BE03</accession>
<evidence type="ECO:0000256" key="1">
    <source>
        <dbReference type="SAM" id="SignalP"/>
    </source>
</evidence>
<evidence type="ECO:0008006" key="4">
    <source>
        <dbReference type="Google" id="ProtNLM"/>
    </source>
</evidence>
<dbReference type="RefSeq" id="WP_377244329.1">
    <property type="nucleotide sequence ID" value="NZ_JBHLXP010000003.1"/>
</dbReference>
<organism evidence="2 3">
    <name type="scientific">Rheinheimera tilapiae</name>
    <dbReference type="NCBI Taxonomy" id="875043"/>
    <lineage>
        <taxon>Bacteria</taxon>
        <taxon>Pseudomonadati</taxon>
        <taxon>Pseudomonadota</taxon>
        <taxon>Gammaproteobacteria</taxon>
        <taxon>Chromatiales</taxon>
        <taxon>Chromatiaceae</taxon>
        <taxon>Rheinheimera</taxon>
    </lineage>
</organism>
<reference evidence="2 3" key="1">
    <citation type="submission" date="2024-09" db="EMBL/GenBank/DDBJ databases">
        <authorList>
            <person name="Sun Q."/>
            <person name="Mori K."/>
        </authorList>
    </citation>
    <scope>NUCLEOTIDE SEQUENCE [LARGE SCALE GENOMIC DNA]</scope>
    <source>
        <strain evidence="2 3">KCTC 23315</strain>
    </source>
</reference>
<feature type="signal peptide" evidence="1">
    <location>
        <begin position="1"/>
        <end position="21"/>
    </location>
</feature>